<dbReference type="InterPro" id="IPR019734">
    <property type="entry name" value="TPR_rpt"/>
</dbReference>
<dbReference type="PATRIC" id="fig|1385369.3.peg.5834"/>
<accession>W9H0A0</accession>
<name>W9H0A0_9PROT</name>
<organism evidence="4 5">
    <name type="scientific">Skermanella stibiiresistens SB22</name>
    <dbReference type="NCBI Taxonomy" id="1385369"/>
    <lineage>
        <taxon>Bacteria</taxon>
        <taxon>Pseudomonadati</taxon>
        <taxon>Pseudomonadota</taxon>
        <taxon>Alphaproteobacteria</taxon>
        <taxon>Rhodospirillales</taxon>
        <taxon>Azospirillaceae</taxon>
        <taxon>Skermanella</taxon>
    </lineage>
</organism>
<proteinExistence type="predicted"/>
<keyword evidence="1" id="KW-0802">TPR repeat</keyword>
<dbReference type="EMBL" id="AVFL01000030">
    <property type="protein sequence ID" value="EWY37158.1"/>
    <property type="molecule type" value="Genomic_DNA"/>
</dbReference>
<evidence type="ECO:0000313" key="4">
    <source>
        <dbReference type="EMBL" id="EWY37158.1"/>
    </source>
</evidence>
<dbReference type="RefSeq" id="WP_051513392.1">
    <property type="nucleotide sequence ID" value="NZ_AVFL01000030.1"/>
</dbReference>
<dbReference type="OrthoDB" id="7431909at2"/>
<dbReference type="Proteomes" id="UP000019486">
    <property type="component" value="Unassembled WGS sequence"/>
</dbReference>
<feature type="compositionally biased region" description="Low complexity" evidence="2">
    <location>
        <begin position="175"/>
        <end position="228"/>
    </location>
</feature>
<reference evidence="4 5" key="1">
    <citation type="submission" date="2013-08" db="EMBL/GenBank/DDBJ databases">
        <title>The genome sequence of Skermanella stibiiresistens.</title>
        <authorList>
            <person name="Zhu W."/>
            <person name="Wang G."/>
        </authorList>
    </citation>
    <scope>NUCLEOTIDE SEQUENCE [LARGE SCALE GENOMIC DNA]</scope>
    <source>
        <strain evidence="4 5">SB22</strain>
    </source>
</reference>
<feature type="chain" id="PRO_5004924845" evidence="3">
    <location>
        <begin position="27"/>
        <end position="1038"/>
    </location>
</feature>
<dbReference type="PROSITE" id="PS50005">
    <property type="entry name" value="TPR"/>
    <property type="match status" value="1"/>
</dbReference>
<keyword evidence="3" id="KW-0732">Signal</keyword>
<feature type="repeat" description="TPR" evidence="1">
    <location>
        <begin position="729"/>
        <end position="762"/>
    </location>
</feature>
<comment type="caution">
    <text evidence="4">The sequence shown here is derived from an EMBL/GenBank/DDBJ whole genome shotgun (WGS) entry which is preliminary data.</text>
</comment>
<dbReference type="InterPro" id="IPR011990">
    <property type="entry name" value="TPR-like_helical_dom_sf"/>
</dbReference>
<gene>
    <name evidence="4" type="ORF">N825_21460</name>
</gene>
<feature type="compositionally biased region" description="Pro residues" evidence="2">
    <location>
        <begin position="141"/>
        <end position="152"/>
    </location>
</feature>
<evidence type="ECO:0000313" key="5">
    <source>
        <dbReference type="Proteomes" id="UP000019486"/>
    </source>
</evidence>
<keyword evidence="5" id="KW-1185">Reference proteome</keyword>
<evidence type="ECO:0000256" key="1">
    <source>
        <dbReference type="PROSITE-ProRule" id="PRU00339"/>
    </source>
</evidence>
<feature type="region of interest" description="Disordered" evidence="2">
    <location>
        <begin position="134"/>
        <end position="260"/>
    </location>
</feature>
<feature type="signal peptide" evidence="3">
    <location>
        <begin position="1"/>
        <end position="26"/>
    </location>
</feature>
<dbReference type="SUPFAM" id="SSF48452">
    <property type="entry name" value="TPR-like"/>
    <property type="match status" value="1"/>
</dbReference>
<feature type="compositionally biased region" description="Pro residues" evidence="2">
    <location>
        <begin position="160"/>
        <end position="174"/>
    </location>
</feature>
<evidence type="ECO:0000256" key="3">
    <source>
        <dbReference type="SAM" id="SignalP"/>
    </source>
</evidence>
<dbReference type="STRING" id="1385369.N825_21460"/>
<dbReference type="AlphaFoldDB" id="W9H0A0"/>
<protein>
    <submittedName>
        <fullName evidence="4">Uncharacterized protein</fullName>
    </submittedName>
</protein>
<evidence type="ECO:0000256" key="2">
    <source>
        <dbReference type="SAM" id="MobiDB-lite"/>
    </source>
</evidence>
<sequence length="1038" mass="110020">MTIRWRAIWSSAALVAALSLSTALGAATAETVVGVRAGVHPDRNRLVFDWPEAVDYTVAQQGDTVQITFSKPGKADFARVQKTRLRNVPTIGQALADGKLIVQITIPPGSAISDFRINKSGVVLDVIDPPQRDAVAKAPAPAAPQAPAPTPPQVAGAAPRPEPAPPAATPPKTPAPAAATPGSATGTQAKQAPPRTLQLPPQVPPQGQQQATTQGGQQPVPAGPSASSTPPPPSASPRRPVVEEPSTGSAPAATGVETRRGTVTVEAQEPAAAAVYVRAGFLYAVFGRPLDLEGRIKVDTLIPGLGGAETVPMRGATAFRMAMPDDLEPRVERDGNTWRISLGPRAVTRPEGLPVDAQRDFPLGARLVVGVPDAKQVIQMNDPVVGDQLFLVPLPNPGQAVGEPHGFAQVRLLPASQGIVVEPLDDTVSVRPIRDGVEVTTTGGLMLSPPGDLVGVSQTRLSGKGRDVEAPAGLFDLAKWRRGPTGEFNKLRQEVQQAVVKAPEVERDRARMDLAHFYFAHGYSAESLGLLGMLAGNQPDLESRPEFQALRGAARVLYGDPVGGAEDLANPALDGKEEAILWRAAAEAGRGDWAAAARDFDRARAKLDGYPDPFHTKLAAMAAEARIRTGDRAGAARTLDMLAKRTNGGFEKKPAGQFLRAQLQQLAGDKDGAMASYRAAAKGTDRLYRTRAELALVDMEQELGTLEPMEAAARLERLRFAWRGDDLEMDILQRLGEAYMKAGNFPDGINTIQQIATLFPDNPRAAELSRGVSDTFANLYIKDGAAALPPVQALNLYEQFKDLAPAGPRGDLVVRKLAERMVEIDLLGRAGDLLQGQVATKLQGPEKVEVGTRLAEIRLQDAKPDQTIAALDMSEVPPVPPELVARRRLLRARALADLKRYGEAVALLKEDTSQSAELLRVDIAWRGAQWAEAAAGLARVIGPAPPDGTPLSKDKSDLVLNQAVALSLAGDSAGLDKLRAQFTPAMSAGPHADTFRVLARSGQSGNLVDLASIQSRVKEVGTFQKFIASRQGSAPAVN</sequence>
<dbReference type="Gene3D" id="1.25.40.10">
    <property type="entry name" value="Tetratricopeptide repeat domain"/>
    <property type="match status" value="1"/>
</dbReference>